<comment type="caution">
    <text evidence="4">The sequence shown here is derived from an EMBL/GenBank/DDBJ whole genome shotgun (WGS) entry which is preliminary data.</text>
</comment>
<dbReference type="InterPro" id="IPR032675">
    <property type="entry name" value="LRR_dom_sf"/>
</dbReference>
<organism evidence="4 5">
    <name type="scientific">Marasmius crinis-equi</name>
    <dbReference type="NCBI Taxonomy" id="585013"/>
    <lineage>
        <taxon>Eukaryota</taxon>
        <taxon>Fungi</taxon>
        <taxon>Dikarya</taxon>
        <taxon>Basidiomycota</taxon>
        <taxon>Agaricomycotina</taxon>
        <taxon>Agaricomycetes</taxon>
        <taxon>Agaricomycetidae</taxon>
        <taxon>Agaricales</taxon>
        <taxon>Marasmiineae</taxon>
        <taxon>Marasmiaceae</taxon>
        <taxon>Marasmius</taxon>
    </lineage>
</organism>
<proteinExistence type="predicted"/>
<evidence type="ECO:0000256" key="1">
    <source>
        <dbReference type="SAM" id="Coils"/>
    </source>
</evidence>
<feature type="domain" description="F-box" evidence="2">
    <location>
        <begin position="97"/>
        <end position="150"/>
    </location>
</feature>
<keyword evidence="1" id="KW-0175">Coiled coil</keyword>
<reference evidence="4 5" key="1">
    <citation type="submission" date="2024-02" db="EMBL/GenBank/DDBJ databases">
        <title>A draft genome for the cacao thread blight pathogen Marasmius crinis-equi.</title>
        <authorList>
            <person name="Cohen S.P."/>
            <person name="Baruah I.K."/>
            <person name="Amoako-Attah I."/>
            <person name="Bukari Y."/>
            <person name="Meinhardt L.W."/>
            <person name="Bailey B.A."/>
        </authorList>
    </citation>
    <scope>NUCLEOTIDE SEQUENCE [LARGE SCALE GENOMIC DNA]</scope>
    <source>
        <strain evidence="4 5">GH-76</strain>
    </source>
</reference>
<dbReference type="SUPFAM" id="SSF81383">
    <property type="entry name" value="F-box domain"/>
    <property type="match status" value="1"/>
</dbReference>
<evidence type="ECO:0000259" key="2">
    <source>
        <dbReference type="Pfam" id="PF12937"/>
    </source>
</evidence>
<dbReference type="PANTHER" id="PTHR38926">
    <property type="entry name" value="F-BOX DOMAIN CONTAINING PROTEIN, EXPRESSED"/>
    <property type="match status" value="1"/>
</dbReference>
<keyword evidence="5" id="KW-1185">Reference proteome</keyword>
<dbReference type="PANTHER" id="PTHR38926:SF5">
    <property type="entry name" value="F-BOX AND LEUCINE-RICH REPEAT PROTEIN 6"/>
    <property type="match status" value="1"/>
</dbReference>
<gene>
    <name evidence="3" type="ORF">V5O48_007145</name>
    <name evidence="4" type="ORF">V5O48_007153</name>
</gene>
<evidence type="ECO:0000313" key="4">
    <source>
        <dbReference type="EMBL" id="KAL0574824.1"/>
    </source>
</evidence>
<dbReference type="EMBL" id="JBAHYK010000362">
    <property type="protein sequence ID" value="KAL0574824.1"/>
    <property type="molecule type" value="Genomic_DNA"/>
</dbReference>
<feature type="coiled-coil region" evidence="1">
    <location>
        <begin position="44"/>
        <end position="78"/>
    </location>
</feature>
<dbReference type="EMBL" id="JBAHYK010000362">
    <property type="protein sequence ID" value="KAL0574816.1"/>
    <property type="molecule type" value="Genomic_DNA"/>
</dbReference>
<dbReference type="SUPFAM" id="SSF52047">
    <property type="entry name" value="RNI-like"/>
    <property type="match status" value="1"/>
</dbReference>
<dbReference type="InterPro" id="IPR001810">
    <property type="entry name" value="F-box_dom"/>
</dbReference>
<dbReference type="Gene3D" id="1.20.1280.50">
    <property type="match status" value="1"/>
</dbReference>
<sequence>MTTNTRDPSSLSTWLSIPAVSSAPHPKTKRLCLPFRKTVTEFDRRIIRKSLIDAEKEAQNLQRELNRLRAVIIAVESRTTGVQGEIEHYRALLSPVQRMPPEIMTEIFTRCAQKSDLSREMPGIISASRVCGRWRELALSTPSVWSSITISIERKAMNDDDDSDSFHIRRNTKIFLERSKTSRLAVDLSWLPSRFDEKEVAYVCNALRRNASRIHELNLKLTAAVSQHPSLQVLRTSFPALRRLRFVVCRTVLAGNVNITDMDLFSGAPALRAVELGSQGTFALNKLNLPWQQLESLELSNWPRVAESLSSLSMCSNLRRVALTGLDLFQRLGEPEYSGGPVVLPSLQYLSLSSENEGRISQVLEHITLPNLQSVEIKCDDPHFWQEWALASFRDLLARSRCTITSLELRSTRISDHHAISLLHSLHDLLSLRIEEEGDELDDYHDSLQEQHNRTVTSTFLRALSLRREETSNLCTPSILPMLTDLDLLVHPTGLDVTALVHAVGSRWASNVTSNPNVTPKDASRLRSVKIDLFMTGEDCSSTIAALSALECFRDAGLSVMLPL</sequence>
<accession>A0ABR3FHI3</accession>
<evidence type="ECO:0000313" key="3">
    <source>
        <dbReference type="EMBL" id="KAL0574816.1"/>
    </source>
</evidence>
<dbReference type="Gene3D" id="3.80.10.10">
    <property type="entry name" value="Ribonuclease Inhibitor"/>
    <property type="match status" value="1"/>
</dbReference>
<dbReference type="Proteomes" id="UP001465976">
    <property type="component" value="Unassembled WGS sequence"/>
</dbReference>
<dbReference type="InterPro" id="IPR036047">
    <property type="entry name" value="F-box-like_dom_sf"/>
</dbReference>
<protein>
    <recommendedName>
        <fullName evidence="2">F-box domain-containing protein</fullName>
    </recommendedName>
</protein>
<dbReference type="Pfam" id="PF12937">
    <property type="entry name" value="F-box-like"/>
    <property type="match status" value="1"/>
</dbReference>
<name>A0ABR3FHI3_9AGAR</name>
<evidence type="ECO:0000313" key="5">
    <source>
        <dbReference type="Proteomes" id="UP001465976"/>
    </source>
</evidence>